<accession>A0A9K3CQ36</accession>
<feature type="transmembrane region" description="Helical" evidence="1">
    <location>
        <begin position="224"/>
        <end position="244"/>
    </location>
</feature>
<keyword evidence="2" id="KW-0732">Signal</keyword>
<dbReference type="SUPFAM" id="SSF53850">
    <property type="entry name" value="Periplasmic binding protein-like II"/>
    <property type="match status" value="1"/>
</dbReference>
<dbReference type="Proteomes" id="UP000265618">
    <property type="component" value="Unassembled WGS sequence"/>
</dbReference>
<evidence type="ECO:0000256" key="1">
    <source>
        <dbReference type="SAM" id="Phobius"/>
    </source>
</evidence>
<organism evidence="4 5">
    <name type="scientific">Kipferlia bialata</name>
    <dbReference type="NCBI Taxonomy" id="797122"/>
    <lineage>
        <taxon>Eukaryota</taxon>
        <taxon>Metamonada</taxon>
        <taxon>Carpediemonas-like organisms</taxon>
        <taxon>Kipferlia</taxon>
    </lineage>
</organism>
<feature type="transmembrane region" description="Helical" evidence="1">
    <location>
        <begin position="165"/>
        <end position="187"/>
    </location>
</feature>
<evidence type="ECO:0000313" key="4">
    <source>
        <dbReference type="EMBL" id="GIQ79519.1"/>
    </source>
</evidence>
<keyword evidence="5" id="KW-1185">Reference proteome</keyword>
<comment type="caution">
    <text evidence="4">The sequence shown here is derived from an EMBL/GenBank/DDBJ whole genome shotgun (WGS) entry which is preliminary data.</text>
</comment>
<keyword evidence="1" id="KW-0472">Membrane</keyword>
<name>A0A9K3CQ36_9EUKA</name>
<dbReference type="AlphaFoldDB" id="A0A9K3CQ36"/>
<sequence length="428" mass="46832">MRLWRALHLLLLVLAVCDVVCGVDQGEGAVVTSTLSTDTDTHILTDTPALPESFVTVLLPPYAYCDATGETEPYGFVFDLLDQLNDAMRTDYTIECRDMSFDQAVAAVSDNEYAVFLNSVSLNQDRVVQNIRYSVPYHESGIAFAVPCDKASSDWAMIEPISSPVAVNVLSLILLSHLVLANLMYVCEWLGSRTSRREAYSSKALLLLWLSVLGWDLVGIKTAGARLLAFLDTLIAAILMALYLSAVTVESVSNTSLSFDTSDLEGVSIGIEPDNAFWVWMAETGADNVEYEADVFETCLDDLLISNSPISACAGDKDLINHMVKEHSGDVCVLPQVANIQGVYSVVSKDLPGLTKDINVALVTLMNDGRMDYLVNTLIDKECIFLHKVTKWAIIGFAAVAIWLIVMFYCQASLKTASSRDIPKRAVP</sequence>
<protein>
    <recommendedName>
        <fullName evidence="3">Solute-binding protein family 3/N-terminal domain-containing protein</fullName>
    </recommendedName>
</protein>
<keyword evidence="1" id="KW-0812">Transmembrane</keyword>
<dbReference type="Pfam" id="PF00497">
    <property type="entry name" value="SBP_bac_3"/>
    <property type="match status" value="1"/>
</dbReference>
<feature type="signal peptide" evidence="2">
    <location>
        <begin position="1"/>
        <end position="22"/>
    </location>
</feature>
<feature type="domain" description="Solute-binding protein family 3/N-terminal" evidence="3">
    <location>
        <begin position="59"/>
        <end position="376"/>
    </location>
</feature>
<dbReference type="EMBL" id="BDIP01000018">
    <property type="protein sequence ID" value="GIQ79519.1"/>
    <property type="molecule type" value="Genomic_DNA"/>
</dbReference>
<keyword evidence="1" id="KW-1133">Transmembrane helix</keyword>
<evidence type="ECO:0000256" key="2">
    <source>
        <dbReference type="SAM" id="SignalP"/>
    </source>
</evidence>
<gene>
    <name evidence="4" type="ORF">KIPB_000172</name>
</gene>
<reference evidence="4 5" key="1">
    <citation type="journal article" date="2018" name="PLoS ONE">
        <title>The draft genome of Kipferlia bialata reveals reductive genome evolution in fornicate parasites.</title>
        <authorList>
            <person name="Tanifuji G."/>
            <person name="Takabayashi S."/>
            <person name="Kume K."/>
            <person name="Takagi M."/>
            <person name="Nakayama T."/>
            <person name="Kamikawa R."/>
            <person name="Inagaki Y."/>
            <person name="Hashimoto T."/>
        </authorList>
    </citation>
    <scope>NUCLEOTIDE SEQUENCE [LARGE SCALE GENOMIC DNA]</scope>
    <source>
        <strain evidence="4">NY0173</strain>
    </source>
</reference>
<feature type="transmembrane region" description="Helical" evidence="1">
    <location>
        <begin position="389"/>
        <end position="409"/>
    </location>
</feature>
<feature type="chain" id="PRO_5039893397" description="Solute-binding protein family 3/N-terminal domain-containing protein" evidence="2">
    <location>
        <begin position="23"/>
        <end position="428"/>
    </location>
</feature>
<proteinExistence type="predicted"/>
<dbReference type="Gene3D" id="3.40.190.10">
    <property type="entry name" value="Periplasmic binding protein-like II"/>
    <property type="match status" value="3"/>
</dbReference>
<dbReference type="InterPro" id="IPR001638">
    <property type="entry name" value="Solute-binding_3/MltF_N"/>
</dbReference>
<evidence type="ECO:0000313" key="5">
    <source>
        <dbReference type="Proteomes" id="UP000265618"/>
    </source>
</evidence>
<evidence type="ECO:0000259" key="3">
    <source>
        <dbReference type="Pfam" id="PF00497"/>
    </source>
</evidence>